<dbReference type="RefSeq" id="WP_203366747.1">
    <property type="nucleotide sequence ID" value="NZ_WSFT01000037.1"/>
</dbReference>
<feature type="domain" description="Glycosyltransferase subfamily 4-like N-terminal" evidence="3">
    <location>
        <begin position="19"/>
        <end position="198"/>
    </location>
</feature>
<feature type="domain" description="Glycosyl transferase family 1" evidence="2">
    <location>
        <begin position="218"/>
        <end position="387"/>
    </location>
</feature>
<dbReference type="InterPro" id="IPR028098">
    <property type="entry name" value="Glyco_trans_4-like_N"/>
</dbReference>
<dbReference type="Proteomes" id="UP000724672">
    <property type="component" value="Unassembled WGS sequence"/>
</dbReference>
<dbReference type="PANTHER" id="PTHR45947:SF3">
    <property type="entry name" value="SULFOQUINOVOSYL TRANSFERASE SQD2"/>
    <property type="match status" value="1"/>
</dbReference>
<gene>
    <name evidence="4" type="ORF">GOQ27_10145</name>
</gene>
<dbReference type="AlphaFoldDB" id="A0A942V0A4"/>
<dbReference type="PANTHER" id="PTHR45947">
    <property type="entry name" value="SULFOQUINOVOSYL TRANSFERASE SQD2"/>
    <property type="match status" value="1"/>
</dbReference>
<evidence type="ECO:0000313" key="5">
    <source>
        <dbReference type="Proteomes" id="UP000724672"/>
    </source>
</evidence>
<proteinExistence type="predicted"/>
<accession>A0A942V0A4</accession>
<keyword evidence="1" id="KW-0472">Membrane</keyword>
<evidence type="ECO:0000259" key="2">
    <source>
        <dbReference type="Pfam" id="PF00534"/>
    </source>
</evidence>
<dbReference type="GO" id="GO:0016758">
    <property type="term" value="F:hexosyltransferase activity"/>
    <property type="evidence" value="ECO:0007669"/>
    <property type="project" value="TreeGrafter"/>
</dbReference>
<evidence type="ECO:0000256" key="1">
    <source>
        <dbReference type="SAM" id="Phobius"/>
    </source>
</evidence>
<dbReference type="InterPro" id="IPR050194">
    <property type="entry name" value="Glycosyltransferase_grp1"/>
</dbReference>
<dbReference type="EMBL" id="WSFT01000037">
    <property type="protein sequence ID" value="MBS4538827.1"/>
    <property type="molecule type" value="Genomic_DNA"/>
</dbReference>
<sequence length="412" mass="47817">MNVLYLHQYFTTPEISGGTRSYTFAKKLIEKGHKVTMVTSSRRIGKKYSLGDKKINFINIDGIDVVSINVSYSQNMSYIKRIISFILFMVYSSLYLMKKRDYDIVFATSTPLSIAIPALVAKFRNKIPFVFEVRDLWPEYIEDFGIVKNRVIIKILEKFCSFVYKKADHIVAISNSMANRVKIKYNINSNKLSVLPIGSWKYLKNGLDEDKINIYIEKFDLKDKFVIGYAGTLGFTNNIDSIIKMAKVLNNYVDIVILIAGDGKERNRMEKEIKDKQLTNIKLVGKYSQFEVVNIIELFDIAYQSELEFNKEGKKLMNGEDALPNKFFDYILMGKPMLINTTGEITSLMEEYKFGFYINDKDEEKIKETILKLKNNKELRKTMSENSLKLSEKFDRDQIAKKLIYILEGEMK</sequence>
<dbReference type="InterPro" id="IPR001296">
    <property type="entry name" value="Glyco_trans_1"/>
</dbReference>
<protein>
    <submittedName>
        <fullName evidence="4">Glycosyltransferase family 4 protein</fullName>
    </submittedName>
</protein>
<dbReference type="Pfam" id="PF13439">
    <property type="entry name" value="Glyco_transf_4"/>
    <property type="match status" value="1"/>
</dbReference>
<organism evidence="4 5">
    <name type="scientific">Anaeromonas frigoriresistens</name>
    <dbReference type="NCBI Taxonomy" id="2683708"/>
    <lineage>
        <taxon>Bacteria</taxon>
        <taxon>Bacillati</taxon>
        <taxon>Bacillota</taxon>
        <taxon>Tissierellia</taxon>
        <taxon>Tissierellales</taxon>
        <taxon>Thermohalobacteraceae</taxon>
        <taxon>Anaeromonas</taxon>
    </lineage>
</organism>
<feature type="transmembrane region" description="Helical" evidence="1">
    <location>
        <begin position="78"/>
        <end position="97"/>
    </location>
</feature>
<keyword evidence="1" id="KW-1133">Transmembrane helix</keyword>
<comment type="caution">
    <text evidence="4">The sequence shown here is derived from an EMBL/GenBank/DDBJ whole genome shotgun (WGS) entry which is preliminary data.</text>
</comment>
<reference evidence="4" key="1">
    <citation type="submission" date="2019-12" db="EMBL/GenBank/DDBJ databases">
        <title>Clostridiaceae gen. nov. sp. nov., isolated from sediment in Xinjiang, China.</title>
        <authorList>
            <person name="Zhang R."/>
        </authorList>
    </citation>
    <scope>NUCLEOTIDE SEQUENCE</scope>
    <source>
        <strain evidence="4">D2Q-11</strain>
    </source>
</reference>
<evidence type="ECO:0000313" key="4">
    <source>
        <dbReference type="EMBL" id="MBS4538827.1"/>
    </source>
</evidence>
<evidence type="ECO:0000259" key="3">
    <source>
        <dbReference type="Pfam" id="PF13439"/>
    </source>
</evidence>
<keyword evidence="5" id="KW-1185">Reference proteome</keyword>
<dbReference type="CDD" id="cd03794">
    <property type="entry name" value="GT4_WbuB-like"/>
    <property type="match status" value="1"/>
</dbReference>
<dbReference type="Pfam" id="PF00534">
    <property type="entry name" value="Glycos_transf_1"/>
    <property type="match status" value="1"/>
</dbReference>
<name>A0A942V0A4_9FIRM</name>
<dbReference type="SUPFAM" id="SSF53756">
    <property type="entry name" value="UDP-Glycosyltransferase/glycogen phosphorylase"/>
    <property type="match status" value="1"/>
</dbReference>
<dbReference type="Gene3D" id="3.40.50.2000">
    <property type="entry name" value="Glycogen Phosphorylase B"/>
    <property type="match status" value="2"/>
</dbReference>
<feature type="transmembrane region" description="Helical" evidence="1">
    <location>
        <begin position="104"/>
        <end position="123"/>
    </location>
</feature>
<keyword evidence="1" id="KW-0812">Transmembrane</keyword>